<feature type="region of interest" description="Disordered" evidence="1">
    <location>
        <begin position="1"/>
        <end position="27"/>
    </location>
</feature>
<name>A0ABT0WL96_9BURK</name>
<evidence type="ECO:0000256" key="2">
    <source>
        <dbReference type="SAM" id="Phobius"/>
    </source>
</evidence>
<accession>A0ABT0WL96</accession>
<protein>
    <submittedName>
        <fullName evidence="3">Uncharacterized protein</fullName>
    </submittedName>
</protein>
<comment type="caution">
    <text evidence="3">The sequence shown here is derived from an EMBL/GenBank/DDBJ whole genome shotgun (WGS) entry which is preliminary data.</text>
</comment>
<dbReference type="EMBL" id="JAMQGR010000001">
    <property type="protein sequence ID" value="MCM2564820.1"/>
    <property type="molecule type" value="Genomic_DNA"/>
</dbReference>
<evidence type="ECO:0000256" key="1">
    <source>
        <dbReference type="SAM" id="MobiDB-lite"/>
    </source>
</evidence>
<reference evidence="3 4" key="1">
    <citation type="submission" date="2022-06" db="EMBL/GenBank/DDBJ databases">
        <title>Janthinobacterium kumbetensis sp. nov., isolated from spring water in Turkey.</title>
        <authorList>
            <person name="Inan Bektas K."/>
            <person name="Belduz A.A."/>
            <person name="Canakci S."/>
            <person name="Nalcaoglu A."/>
            <person name="Ceylan E."/>
            <person name="Kati H."/>
        </authorList>
    </citation>
    <scope>NUCLEOTIDE SEQUENCE [LARGE SCALE GENOMIC DNA]</scope>
    <source>
        <strain evidence="3 4">GK</strain>
    </source>
</reference>
<dbReference type="Proteomes" id="UP001202243">
    <property type="component" value="Unassembled WGS sequence"/>
</dbReference>
<proteinExistence type="predicted"/>
<evidence type="ECO:0000313" key="3">
    <source>
        <dbReference type="EMBL" id="MCM2564820.1"/>
    </source>
</evidence>
<keyword evidence="2" id="KW-0472">Membrane</keyword>
<keyword evidence="4" id="KW-1185">Reference proteome</keyword>
<feature type="compositionally biased region" description="Pro residues" evidence="1">
    <location>
        <begin position="1"/>
        <end position="10"/>
    </location>
</feature>
<evidence type="ECO:0000313" key="4">
    <source>
        <dbReference type="Proteomes" id="UP001202243"/>
    </source>
</evidence>
<gene>
    <name evidence="3" type="ORF">NCG91_04355</name>
</gene>
<organism evidence="3 4">
    <name type="scientific">Janthinobacterium kumbetense</name>
    <dbReference type="NCBI Taxonomy" id="2950280"/>
    <lineage>
        <taxon>Bacteria</taxon>
        <taxon>Pseudomonadati</taxon>
        <taxon>Pseudomonadota</taxon>
        <taxon>Betaproteobacteria</taxon>
        <taxon>Burkholderiales</taxon>
        <taxon>Oxalobacteraceae</taxon>
        <taxon>Janthinobacterium</taxon>
    </lineage>
</organism>
<feature type="transmembrane region" description="Helical" evidence="2">
    <location>
        <begin position="47"/>
        <end position="65"/>
    </location>
</feature>
<keyword evidence="2" id="KW-1133">Transmembrane helix</keyword>
<dbReference type="RefSeq" id="WP_251348722.1">
    <property type="nucleotide sequence ID" value="NZ_JAMQGR010000001.1"/>
</dbReference>
<keyword evidence="2" id="KW-0812">Transmembrane</keyword>
<sequence length="67" mass="6603">MNPALPPLPPLQMASTSGAKGGNQGGFGGASSGDWIVNSGAGASSGMSTKTWLLLAVAGGAWFLLKR</sequence>